<dbReference type="InterPro" id="IPR027417">
    <property type="entry name" value="P-loop_NTPase"/>
</dbReference>
<organism evidence="9 10">
    <name type="scientific">Dongia soli</name>
    <dbReference type="NCBI Taxonomy" id="600628"/>
    <lineage>
        <taxon>Bacteria</taxon>
        <taxon>Pseudomonadati</taxon>
        <taxon>Pseudomonadota</taxon>
        <taxon>Alphaproteobacteria</taxon>
        <taxon>Rhodospirillales</taxon>
        <taxon>Dongiaceae</taxon>
        <taxon>Dongia</taxon>
    </lineage>
</organism>
<dbReference type="EMBL" id="JAXCLW010000002">
    <property type="protein sequence ID" value="MDY0882860.1"/>
    <property type="molecule type" value="Genomic_DNA"/>
</dbReference>
<dbReference type="Proteomes" id="UP001279642">
    <property type="component" value="Unassembled WGS sequence"/>
</dbReference>
<keyword evidence="4" id="KW-0547">Nucleotide-binding</keyword>
<evidence type="ECO:0000259" key="8">
    <source>
        <dbReference type="PROSITE" id="PS50893"/>
    </source>
</evidence>
<dbReference type="Gene3D" id="2.40.50.100">
    <property type="match status" value="1"/>
</dbReference>
<dbReference type="Pfam" id="PF00005">
    <property type="entry name" value="ABC_tran"/>
    <property type="match status" value="1"/>
</dbReference>
<dbReference type="Gene3D" id="3.40.50.300">
    <property type="entry name" value="P-loop containing nucleotide triphosphate hydrolases"/>
    <property type="match status" value="1"/>
</dbReference>
<dbReference type="InterPro" id="IPR017871">
    <property type="entry name" value="ABC_transporter-like_CS"/>
</dbReference>
<sequence>MAEASARKLYLHIDSVSKSFGAFQALKSISLDIYEGEFVCFLGPSGCGKTTLLRAIAGLDIQTSGRIEQGGRDISALPPSKRDFGIVFQSYALFPNLTVAENIGYGLVNTGKRRGEVQARVAELLSMVGLDGQERKYPMQLSGGQQQRVALARAIALWPGLLLLDEPLSALDARVRLHLRTELKHLQRQLGITTIMVTHDQEEALAIADRIVVMNHGVIEQIGTPEEIYRSPTTPFVASFVGQMNFFKAAASGAGELRIGNIDIVVPHASEYGKGEFHLCLRPEDVQVRGIRPDQGNVLEARIEGLEFLGSFCRAQLSALQDDAVRFQADFSINAMRDLDLAPGRSLSVALPQDRLRLFTSDQHR</sequence>
<evidence type="ECO:0000256" key="1">
    <source>
        <dbReference type="ARBA" id="ARBA00022448"/>
    </source>
</evidence>
<comment type="caution">
    <text evidence="9">The sequence shown here is derived from an EMBL/GenBank/DDBJ whole genome shotgun (WGS) entry which is preliminary data.</text>
</comment>
<dbReference type="SMART" id="SM00382">
    <property type="entry name" value="AAA"/>
    <property type="match status" value="1"/>
</dbReference>
<reference evidence="9 10" key="1">
    <citation type="journal article" date="2016" name="Antonie Van Leeuwenhoek">
        <title>Dongia soli sp. nov., isolated from soil from Dokdo, Korea.</title>
        <authorList>
            <person name="Kim D.U."/>
            <person name="Lee H."/>
            <person name="Kim H."/>
            <person name="Kim S.G."/>
            <person name="Ka J.O."/>
        </authorList>
    </citation>
    <scope>NUCLEOTIDE SEQUENCE [LARGE SCALE GENOMIC DNA]</scope>
    <source>
        <strain evidence="9 10">D78</strain>
    </source>
</reference>
<dbReference type="NCBIfam" id="TIGR03265">
    <property type="entry name" value="PhnT2"/>
    <property type="match status" value="1"/>
</dbReference>
<dbReference type="InterPro" id="IPR013611">
    <property type="entry name" value="Transp-assoc_OB_typ2"/>
</dbReference>
<dbReference type="InterPro" id="IPR003439">
    <property type="entry name" value="ABC_transporter-like_ATP-bd"/>
</dbReference>
<keyword evidence="2" id="KW-1003">Cell membrane</keyword>
<name>A0ABU5EBB6_9PROT</name>
<feature type="domain" description="ABC transporter" evidence="8">
    <location>
        <begin position="11"/>
        <end position="241"/>
    </location>
</feature>
<evidence type="ECO:0000256" key="2">
    <source>
        <dbReference type="ARBA" id="ARBA00022475"/>
    </source>
</evidence>
<keyword evidence="10" id="KW-1185">Reference proteome</keyword>
<evidence type="ECO:0000256" key="7">
    <source>
        <dbReference type="ARBA" id="ARBA00023136"/>
    </source>
</evidence>
<keyword evidence="7" id="KW-0472">Membrane</keyword>
<keyword evidence="3" id="KW-0997">Cell inner membrane</keyword>
<dbReference type="RefSeq" id="WP_320507918.1">
    <property type="nucleotide sequence ID" value="NZ_JAXCLW010000002.1"/>
</dbReference>
<dbReference type="PROSITE" id="PS00211">
    <property type="entry name" value="ABC_TRANSPORTER_1"/>
    <property type="match status" value="1"/>
</dbReference>
<accession>A0ABU5EBB6</accession>
<dbReference type="SUPFAM" id="SSF52540">
    <property type="entry name" value="P-loop containing nucleoside triphosphate hydrolases"/>
    <property type="match status" value="1"/>
</dbReference>
<evidence type="ECO:0000256" key="3">
    <source>
        <dbReference type="ARBA" id="ARBA00022519"/>
    </source>
</evidence>
<evidence type="ECO:0000313" key="10">
    <source>
        <dbReference type="Proteomes" id="UP001279642"/>
    </source>
</evidence>
<keyword evidence="1" id="KW-0813">Transport</keyword>
<dbReference type="PANTHER" id="PTHR42781">
    <property type="entry name" value="SPERMIDINE/PUTRESCINE IMPORT ATP-BINDING PROTEIN POTA"/>
    <property type="match status" value="1"/>
</dbReference>
<dbReference type="GO" id="GO:0005524">
    <property type="term" value="F:ATP binding"/>
    <property type="evidence" value="ECO:0007669"/>
    <property type="project" value="UniProtKB-KW"/>
</dbReference>
<dbReference type="PROSITE" id="PS50893">
    <property type="entry name" value="ABC_TRANSPORTER_2"/>
    <property type="match status" value="1"/>
</dbReference>
<dbReference type="InterPro" id="IPR008995">
    <property type="entry name" value="Mo/tungstate-bd_C_term_dom"/>
</dbReference>
<keyword evidence="6" id="KW-1278">Translocase</keyword>
<dbReference type="InterPro" id="IPR003593">
    <property type="entry name" value="AAA+_ATPase"/>
</dbReference>
<dbReference type="Pfam" id="PF08402">
    <property type="entry name" value="TOBE_2"/>
    <property type="match status" value="1"/>
</dbReference>
<evidence type="ECO:0000256" key="6">
    <source>
        <dbReference type="ARBA" id="ARBA00022967"/>
    </source>
</evidence>
<dbReference type="InterPro" id="IPR017666">
    <property type="entry name" value="AminoethylPonate_ABC_PhnT2"/>
</dbReference>
<evidence type="ECO:0000256" key="5">
    <source>
        <dbReference type="ARBA" id="ARBA00022840"/>
    </source>
</evidence>
<protein>
    <submittedName>
        <fullName evidence="9">2-aminoethylphosphonate ABC transporter ATP-binding protein</fullName>
    </submittedName>
</protein>
<evidence type="ECO:0000313" key="9">
    <source>
        <dbReference type="EMBL" id="MDY0882860.1"/>
    </source>
</evidence>
<proteinExistence type="predicted"/>
<dbReference type="SUPFAM" id="SSF50331">
    <property type="entry name" value="MOP-like"/>
    <property type="match status" value="1"/>
</dbReference>
<dbReference type="PANTHER" id="PTHR42781:SF5">
    <property type="entry name" value="PUTRESCINE TRANSPORT ATP-BINDING PROTEIN POTG"/>
    <property type="match status" value="1"/>
</dbReference>
<evidence type="ECO:0000256" key="4">
    <source>
        <dbReference type="ARBA" id="ARBA00022741"/>
    </source>
</evidence>
<keyword evidence="5 9" id="KW-0067">ATP-binding</keyword>
<gene>
    <name evidence="9" type="ORF">SMD27_08395</name>
</gene>
<dbReference type="InterPro" id="IPR050093">
    <property type="entry name" value="ABC_SmlMolc_Importer"/>
</dbReference>